<reference evidence="3 4" key="1">
    <citation type="journal article" date="2007" name="Nat. Biotechnol.">
        <title>Genome sequence of the lignocellulose-bioconverting and xylose-fermenting yeast Pichia stipitis.</title>
        <authorList>
            <person name="Jeffries T.W."/>
            <person name="Grigoriev I.V."/>
            <person name="Grimwood J."/>
            <person name="Laplaza J.M."/>
            <person name="Aerts A."/>
            <person name="Salamov A."/>
            <person name="Schmutz J."/>
            <person name="Lindquist E."/>
            <person name="Dehal P."/>
            <person name="Shapiro H."/>
            <person name="Jin Y.S."/>
            <person name="Passoth V."/>
            <person name="Richardson P.M."/>
        </authorList>
    </citation>
    <scope>NUCLEOTIDE SEQUENCE [LARGE SCALE GENOMIC DNA]</scope>
    <source>
        <strain evidence="4">ATCC 58785 / CBS 6054 / NBRC 10063 / NRRL Y-11545</strain>
    </source>
</reference>
<feature type="domain" description="WD-like" evidence="2">
    <location>
        <begin position="67"/>
        <end position="163"/>
    </location>
</feature>
<feature type="chain" id="PRO_5002655482" description="WD-like domain-containing protein" evidence="1">
    <location>
        <begin position="17"/>
        <end position="224"/>
    </location>
</feature>
<dbReference type="Proteomes" id="UP000002258">
    <property type="component" value="Chromosome 6"/>
</dbReference>
<feature type="signal peptide" evidence="1">
    <location>
        <begin position="1"/>
        <end position="16"/>
    </location>
</feature>
<sequence length="224" mass="25601">MKFQVLLCLFSILCLAISVKTASYSDELSLFASGNSYFPLDSGIIKFDSIEIPFDGIGGYFRSIDSFSFDRFSKLKVLSKILRAAVEAKATGDILYLYNFIAFNGQDRSMTLDYTSNFKDEVCLFLCKYDTNSTTELSETTADSRLSAYYKNFPVEECEYSREEGFCGKNVWVSTPTSVEKNWQVEPFYSFISTTKVHFMGYSTLKTVGFEIQLRTYLERTYSD</sequence>
<evidence type="ECO:0000256" key="1">
    <source>
        <dbReference type="SAM" id="SignalP"/>
    </source>
</evidence>
<dbReference type="InParanoid" id="A3LXF3"/>
<gene>
    <name evidence="3" type="ORF">PICST_32795</name>
</gene>
<dbReference type="GeneID" id="4840030"/>
<dbReference type="InterPro" id="IPR046925">
    <property type="entry name" value="WD-like_fungi"/>
</dbReference>
<keyword evidence="4" id="KW-1185">Reference proteome</keyword>
<name>A3LXF3_PICST</name>
<protein>
    <recommendedName>
        <fullName evidence="2">WD-like domain-containing protein</fullName>
    </recommendedName>
</protein>
<dbReference type="RefSeq" id="XP_001385828.2">
    <property type="nucleotide sequence ID" value="XM_001385791.1"/>
</dbReference>
<dbReference type="EMBL" id="CP000500">
    <property type="protein sequence ID" value="ABN67799.2"/>
    <property type="molecule type" value="Genomic_DNA"/>
</dbReference>
<organism evidence="3 4">
    <name type="scientific">Scheffersomyces stipitis (strain ATCC 58785 / CBS 6054 / NBRC 10063 / NRRL Y-11545)</name>
    <name type="common">Yeast</name>
    <name type="synonym">Pichia stipitis</name>
    <dbReference type="NCBI Taxonomy" id="322104"/>
    <lineage>
        <taxon>Eukaryota</taxon>
        <taxon>Fungi</taxon>
        <taxon>Dikarya</taxon>
        <taxon>Ascomycota</taxon>
        <taxon>Saccharomycotina</taxon>
        <taxon>Pichiomycetes</taxon>
        <taxon>Debaryomycetaceae</taxon>
        <taxon>Scheffersomyces</taxon>
    </lineage>
</organism>
<dbReference type="OrthoDB" id="4096805at2759"/>
<accession>A3LXF3</accession>
<dbReference type="Pfam" id="PF20493">
    <property type="entry name" value="WD-like_fungi"/>
    <property type="match status" value="1"/>
</dbReference>
<evidence type="ECO:0000313" key="3">
    <source>
        <dbReference type="EMBL" id="ABN67799.2"/>
    </source>
</evidence>
<proteinExistence type="predicted"/>
<dbReference type="KEGG" id="pic:PICST_32795"/>
<evidence type="ECO:0000259" key="2">
    <source>
        <dbReference type="Pfam" id="PF20493"/>
    </source>
</evidence>
<keyword evidence="1" id="KW-0732">Signal</keyword>
<dbReference type="HOGENOM" id="CLU_107689_0_0_1"/>
<dbReference type="AlphaFoldDB" id="A3LXF3"/>
<evidence type="ECO:0000313" key="4">
    <source>
        <dbReference type="Proteomes" id="UP000002258"/>
    </source>
</evidence>